<dbReference type="GO" id="GO:0005737">
    <property type="term" value="C:cytoplasm"/>
    <property type="evidence" value="ECO:0007669"/>
    <property type="project" value="TreeGrafter"/>
</dbReference>
<dbReference type="GO" id="GO:0005525">
    <property type="term" value="F:GTP binding"/>
    <property type="evidence" value="ECO:0007669"/>
    <property type="project" value="InterPro"/>
</dbReference>
<dbReference type="Gene3D" id="1.20.5.170">
    <property type="match status" value="1"/>
</dbReference>
<dbReference type="Proteomes" id="UP000321638">
    <property type="component" value="Unassembled WGS sequence"/>
</dbReference>
<reference evidence="2 3" key="1">
    <citation type="submission" date="2019-06" db="EMBL/GenBank/DDBJ databases">
        <title>New taxonomy in bacterial strain CC-CFT640, isolated from vineyard.</title>
        <authorList>
            <person name="Lin S.-Y."/>
            <person name="Tsai C.-F."/>
            <person name="Young C.-C."/>
        </authorList>
    </citation>
    <scope>NUCLEOTIDE SEQUENCE [LARGE SCALE GENOMIC DNA]</scope>
    <source>
        <strain evidence="2 3">CC-CFT640</strain>
    </source>
</reference>
<dbReference type="Gene3D" id="1.10.287.130">
    <property type="match status" value="1"/>
</dbReference>
<dbReference type="PANTHER" id="PTHR23408">
    <property type="entry name" value="METHYLMALONYL-COA MUTASE"/>
    <property type="match status" value="1"/>
</dbReference>
<dbReference type="Pfam" id="PF03308">
    <property type="entry name" value="MeaB"/>
    <property type="match status" value="1"/>
</dbReference>
<dbReference type="CDD" id="cd03114">
    <property type="entry name" value="MMAA-like"/>
    <property type="match status" value="1"/>
</dbReference>
<name>A0A5C8PRP5_9HYPH</name>
<dbReference type="OrthoDB" id="9778292at2"/>
<evidence type="ECO:0000313" key="2">
    <source>
        <dbReference type="EMBL" id="TXL78213.1"/>
    </source>
</evidence>
<dbReference type="InterPro" id="IPR005129">
    <property type="entry name" value="GTPase_ArgK"/>
</dbReference>
<sequence length="342" mass="36536">MPIRSARPVVMTALATKTQPVEDPLFAPLLAGDRRALARAITLVESTREDHRERADALLTALLPHTGRSVRLGITGVPGVGKSTFIERFGLHLIEAGHKVAVLAIDPSSKRTGGSILGDKTRMELLSRQANAFIRPSPAGTTLGGVARRTREAMLLVEAAGHDVAIVETVGVGQSETAVADMVDMFILLLPPSGGDDLQGIKKGVVELADLLVVNKADGDLARAAQRSASDYLNALRLLYPVSAAWMPEVRTCSAVEGRGIAEVWDAVGRYRAAQGEAGIARRRGVQARAWLWNEIGETLMAALRRHPEVKRQLAALEHDVETGALAPSAAARRILGTFLGR</sequence>
<dbReference type="NCBIfam" id="TIGR00750">
    <property type="entry name" value="lao"/>
    <property type="match status" value="1"/>
</dbReference>
<dbReference type="Gene3D" id="3.40.50.300">
    <property type="entry name" value="P-loop containing nucleotide triphosphate hydrolases"/>
    <property type="match status" value="1"/>
</dbReference>
<dbReference type="NCBIfam" id="NF006958">
    <property type="entry name" value="PRK09435.1"/>
    <property type="match status" value="1"/>
</dbReference>
<dbReference type="EMBL" id="VDUZ01000007">
    <property type="protein sequence ID" value="TXL78213.1"/>
    <property type="molecule type" value="Genomic_DNA"/>
</dbReference>
<protein>
    <submittedName>
        <fullName evidence="2">Methylmalonyl Co-A mutase-associated GTPase MeaB</fullName>
        <ecNumber evidence="2">3.6.5.-</ecNumber>
    </submittedName>
</protein>
<dbReference type="PANTHER" id="PTHR23408:SF3">
    <property type="entry name" value="METHYLMALONIC ACIDURIA TYPE A PROTEIN, MITOCHONDRIAL"/>
    <property type="match status" value="1"/>
</dbReference>
<keyword evidence="2" id="KW-0378">Hydrolase</keyword>
<evidence type="ECO:0000313" key="3">
    <source>
        <dbReference type="Proteomes" id="UP000321638"/>
    </source>
</evidence>
<dbReference type="InterPro" id="IPR027417">
    <property type="entry name" value="P-loop_NTPase"/>
</dbReference>
<organism evidence="2 3">
    <name type="scientific">Vineibacter terrae</name>
    <dbReference type="NCBI Taxonomy" id="2586908"/>
    <lineage>
        <taxon>Bacteria</taxon>
        <taxon>Pseudomonadati</taxon>
        <taxon>Pseudomonadota</taxon>
        <taxon>Alphaproteobacteria</taxon>
        <taxon>Hyphomicrobiales</taxon>
        <taxon>Vineibacter</taxon>
    </lineage>
</organism>
<dbReference type="GO" id="GO:0003924">
    <property type="term" value="F:GTPase activity"/>
    <property type="evidence" value="ECO:0007669"/>
    <property type="project" value="InterPro"/>
</dbReference>
<evidence type="ECO:0000256" key="1">
    <source>
        <dbReference type="ARBA" id="ARBA00009625"/>
    </source>
</evidence>
<comment type="similarity">
    <text evidence="1">Belongs to the SIMIBI class G3E GTPase family. ArgK/MeaB subfamily.</text>
</comment>
<accession>A0A5C8PRP5</accession>
<dbReference type="AlphaFoldDB" id="A0A5C8PRP5"/>
<dbReference type="EC" id="3.6.5.-" evidence="2"/>
<comment type="caution">
    <text evidence="2">The sequence shown here is derived from an EMBL/GenBank/DDBJ whole genome shotgun (WGS) entry which is preliminary data.</text>
</comment>
<gene>
    <name evidence="2" type="primary">meaB</name>
    <name evidence="2" type="ORF">FHP25_08420</name>
</gene>
<proteinExistence type="inferred from homology"/>
<keyword evidence="3" id="KW-1185">Reference proteome</keyword>
<dbReference type="SUPFAM" id="SSF52540">
    <property type="entry name" value="P-loop containing nucleoside triphosphate hydrolases"/>
    <property type="match status" value="1"/>
</dbReference>